<evidence type="ECO:0008006" key="4">
    <source>
        <dbReference type="Google" id="ProtNLM"/>
    </source>
</evidence>
<dbReference type="AlphaFoldDB" id="A0A150J538"/>
<dbReference type="PANTHER" id="PTHR43801">
    <property type="entry name" value="NUCLEOTIDE-BINDING PROTEIN-RELATED"/>
    <property type="match status" value="1"/>
</dbReference>
<keyword evidence="1" id="KW-1133">Transmembrane helix</keyword>
<evidence type="ECO:0000313" key="2">
    <source>
        <dbReference type="EMBL" id="KYC52094.1"/>
    </source>
</evidence>
<dbReference type="PIRSF" id="PIRSF006594">
    <property type="entry name" value="UCP006594"/>
    <property type="match status" value="1"/>
</dbReference>
<dbReference type="Proteomes" id="UP000075398">
    <property type="component" value="Unassembled WGS sequence"/>
</dbReference>
<dbReference type="STRING" id="1705564.APG08_00219"/>
<evidence type="ECO:0000313" key="3">
    <source>
        <dbReference type="Proteomes" id="UP000075398"/>
    </source>
</evidence>
<keyword evidence="1" id="KW-0472">Membrane</keyword>
<dbReference type="PANTHER" id="PTHR43801:SF1">
    <property type="entry name" value="POLYPRENYL SYNTHETASE"/>
    <property type="match status" value="1"/>
</dbReference>
<evidence type="ECO:0000256" key="1">
    <source>
        <dbReference type="SAM" id="Phobius"/>
    </source>
</evidence>
<accession>A0A150J538</accession>
<proteinExistence type="predicted"/>
<reference evidence="2 3" key="1">
    <citation type="journal article" date="2016" name="ISME J.">
        <title>Chasing the elusive Euryarchaeota class WSA2: genomes reveal a uniquely fastidious methyl-reducing methanogen.</title>
        <authorList>
            <person name="Nobu M.K."/>
            <person name="Narihiro T."/>
            <person name="Kuroda K."/>
            <person name="Mei R."/>
            <person name="Liu W.T."/>
        </authorList>
    </citation>
    <scope>NUCLEOTIDE SEQUENCE [LARGE SCALE GENOMIC DNA]</scope>
    <source>
        <strain evidence="2">U1lsi0528_Bin055</strain>
    </source>
</reference>
<protein>
    <recommendedName>
        <fullName evidence="4">DUF116 domain-containing protein</fullName>
    </recommendedName>
</protein>
<dbReference type="EMBL" id="LNGC01000034">
    <property type="protein sequence ID" value="KYC52094.1"/>
    <property type="molecule type" value="Genomic_DNA"/>
</dbReference>
<dbReference type="Pfam" id="PF01976">
    <property type="entry name" value="DUF116"/>
    <property type="match status" value="1"/>
</dbReference>
<keyword evidence="1" id="KW-0812">Transmembrane</keyword>
<organism evidence="2 3">
    <name type="scientific">Candidatus Methanofastidiosum methylothiophilum</name>
    <dbReference type="NCBI Taxonomy" id="1705564"/>
    <lineage>
        <taxon>Archaea</taxon>
        <taxon>Methanobacteriati</taxon>
        <taxon>Methanobacteriota</taxon>
        <taxon>Stenosarchaea group</taxon>
        <taxon>Candidatus Methanofastidiosia</taxon>
        <taxon>Candidatus Methanofastidiosales</taxon>
        <taxon>Candidatus Methanofastidiosaceae</taxon>
        <taxon>Candidatus Methanofastidiosum</taxon>
    </lineage>
</organism>
<comment type="caution">
    <text evidence="2">The sequence shown here is derived from an EMBL/GenBank/DDBJ whole genome shotgun (WGS) entry which is preliminary data.</text>
</comment>
<sequence>MNELPSFFSILGVVFVIIIIVFGILLFIATILIYSIVKRKKILFPRATLFLLDTLYYPLKRLVVSINLDESIVDKIEIDIRNKILKDEYFSSNIKDRIVVFPYCLRSIECKAQVSPELGVNCVKCGKCKIGDFKEICDANSIKVFIAPGGSFVKRVLKKHPKSSVLLVACHVELNEMMRILSSKEIPQYGILLRKTGCIETDVDMDLVKEVLFEVQK</sequence>
<name>A0A150J538_9EURY</name>
<dbReference type="InterPro" id="IPR002829">
    <property type="entry name" value="DUF116"/>
</dbReference>
<feature type="transmembrane region" description="Helical" evidence="1">
    <location>
        <begin position="6"/>
        <end position="37"/>
    </location>
</feature>
<gene>
    <name evidence="2" type="ORF">AMQ22_00998</name>
</gene>